<feature type="transmembrane region" description="Helical" evidence="10">
    <location>
        <begin position="860"/>
        <end position="884"/>
    </location>
</feature>
<feature type="transmembrane region" description="Helical" evidence="10">
    <location>
        <begin position="803"/>
        <end position="829"/>
    </location>
</feature>
<dbReference type="Pfam" id="PF03108">
    <property type="entry name" value="DBD_Tnp_Mut"/>
    <property type="match status" value="1"/>
</dbReference>
<dbReference type="GO" id="GO:0005524">
    <property type="term" value="F:ATP binding"/>
    <property type="evidence" value="ECO:0007669"/>
    <property type="project" value="UniProtKB-KW"/>
</dbReference>
<feature type="transmembrane region" description="Helical" evidence="10">
    <location>
        <begin position="761"/>
        <end position="783"/>
    </location>
</feature>
<reference evidence="12" key="1">
    <citation type="submission" date="2023-07" db="EMBL/GenBank/DDBJ databases">
        <title>A chromosome-level genome assembly of Lolium multiflorum.</title>
        <authorList>
            <person name="Chen Y."/>
            <person name="Copetti D."/>
            <person name="Kolliker R."/>
            <person name="Studer B."/>
        </authorList>
    </citation>
    <scope>NUCLEOTIDE SEQUENCE</scope>
    <source>
        <strain evidence="12">02402/16</strain>
        <tissue evidence="12">Leaf</tissue>
    </source>
</reference>
<dbReference type="AlphaFoldDB" id="A0AAD8R047"/>
<feature type="transmembrane region" description="Helical" evidence="10">
    <location>
        <begin position="896"/>
        <end position="914"/>
    </location>
</feature>
<evidence type="ECO:0000256" key="4">
    <source>
        <dbReference type="ARBA" id="ARBA00022692"/>
    </source>
</evidence>
<keyword evidence="7 10" id="KW-1133">Transmembrane helix</keyword>
<dbReference type="SMART" id="SM00382">
    <property type="entry name" value="AAA"/>
    <property type="match status" value="1"/>
</dbReference>
<feature type="transmembrane region" description="Helical" evidence="10">
    <location>
        <begin position="953"/>
        <end position="972"/>
    </location>
</feature>
<keyword evidence="8 10" id="KW-0472">Membrane</keyword>
<dbReference type="GO" id="GO:0016887">
    <property type="term" value="F:ATP hydrolysis activity"/>
    <property type="evidence" value="ECO:0007669"/>
    <property type="project" value="InterPro"/>
</dbReference>
<feature type="region of interest" description="Disordered" evidence="9">
    <location>
        <begin position="1"/>
        <end position="32"/>
    </location>
</feature>
<proteinExistence type="inferred from homology"/>
<dbReference type="InterPro" id="IPR013525">
    <property type="entry name" value="ABC2_TM"/>
</dbReference>
<sequence>MEEEDTEGESDADDSDESDDGEEVPIPGRWNHNFSSAMTINDGLDSNWEYHQNNVAVGAMFPSKRHMQDAIIKWAMASQRQLRTTVSSGKYLTMECVDINCPGRVHGYVPKYDTTWRVSDFVPHSCELASIRNDHCNLSSNLIARLLYTEIVEGQAMRVNAIQKNVKKHHFYTISYGKAWRAKQRAMEMRFGSFRDAYDAVVRLLQTLQARNPDTYVNIQDMFLPEFPSYREFTKQQVVQRKAARDANIAAHMQAVAAGTTAVEAPVYEAPQEMAGRSLLSRDVEKAHRAAKLEASPNSLPTLVTRGANQNWQIHPDWVQRLKWAGLLPFARLVEATMSEVIGERSSAHQKLKHLPYYMKKLQFENVEYKVKLSPNNPLTAAKVAFASHMRADHGSSSSCKHILKGIGGSVDPGEILALMGPSGSGKTTLLKILGGRLGGSVKGQITYNDTPYSPCLKRRIGFVTQDDVLFPQLTVEETLVFAAFLRLPARMSKQQKRDRVDAIISELNLERCRHTKIGGAFVRGVSGGERKRTSIGYEILVDPSLLLLDEPTSGLDSTSASKLIVILQRLAKSSTRRTIITTIHQPSSRMFHLFDKLLLISEGHAIYHGKARDCMHHFSSLGFTPEIPMNPAEFLLDLATGNLEDISVPELLRDGSPAPQEFRSRVVSYLQLKYKEEAKLQKVAARRPGEQLKLAIRMRKDRSINWFQQFLVLSRRTFRERAADYLDKMRLAQAVGVALLLGLLWWKSKTGNEAQLRDQVGLIFYICIFWTSSSLFGSVYVFPFEKLYLVKERKADMYRLSAYYASSTLCDAVPHIVYPVLFMGILYFMADLRRTVPCFFLTLLATLLIVFTSQGTGELLGAAILSVKRAGVMASLVLMLFLLTGGYYVQHIPKFIRWLRYVSFMHYGFNLLLKAQYHGHLTYNCGSRTGCQRLQSSPSFDTVDLDGGMREVWILLAMAVAYRLLAYFCLLKRISLMPL</sequence>
<evidence type="ECO:0000259" key="11">
    <source>
        <dbReference type="PROSITE" id="PS50893"/>
    </source>
</evidence>
<dbReference type="EMBL" id="JAUUTY010000007">
    <property type="protein sequence ID" value="KAK1611337.1"/>
    <property type="molecule type" value="Genomic_DNA"/>
</dbReference>
<evidence type="ECO:0000313" key="13">
    <source>
        <dbReference type="Proteomes" id="UP001231189"/>
    </source>
</evidence>
<evidence type="ECO:0000313" key="12">
    <source>
        <dbReference type="EMBL" id="KAK1611337.1"/>
    </source>
</evidence>
<keyword evidence="5" id="KW-0547">Nucleotide-binding</keyword>
<feature type="transmembrane region" description="Helical" evidence="10">
    <location>
        <begin position="836"/>
        <end position="854"/>
    </location>
</feature>
<feature type="transmembrane region" description="Helical" evidence="10">
    <location>
        <begin position="732"/>
        <end position="749"/>
    </location>
</feature>
<dbReference type="Pfam" id="PF01061">
    <property type="entry name" value="ABC2_membrane"/>
    <property type="match status" value="1"/>
</dbReference>
<comment type="caution">
    <text evidence="12">The sequence shown here is derived from an EMBL/GenBank/DDBJ whole genome shotgun (WGS) entry which is preliminary data.</text>
</comment>
<dbReference type="FunFam" id="3.40.50.300:FF:000337">
    <property type="entry name" value="ABC transporter G family member 22"/>
    <property type="match status" value="1"/>
</dbReference>
<feature type="compositionally biased region" description="Acidic residues" evidence="9">
    <location>
        <begin position="1"/>
        <end position="23"/>
    </location>
</feature>
<dbReference type="InterPro" id="IPR004332">
    <property type="entry name" value="Transposase_MuDR"/>
</dbReference>
<name>A0AAD8R047_LOLMU</name>
<dbReference type="GO" id="GO:0140359">
    <property type="term" value="F:ABC-type transporter activity"/>
    <property type="evidence" value="ECO:0007669"/>
    <property type="project" value="InterPro"/>
</dbReference>
<keyword evidence="6" id="KW-0067">ATP-binding</keyword>
<dbReference type="Pfam" id="PF00005">
    <property type="entry name" value="ABC_tran"/>
    <property type="match status" value="1"/>
</dbReference>
<organism evidence="12 13">
    <name type="scientific">Lolium multiflorum</name>
    <name type="common">Italian ryegrass</name>
    <name type="synonym">Lolium perenne subsp. multiflorum</name>
    <dbReference type="NCBI Taxonomy" id="4521"/>
    <lineage>
        <taxon>Eukaryota</taxon>
        <taxon>Viridiplantae</taxon>
        <taxon>Streptophyta</taxon>
        <taxon>Embryophyta</taxon>
        <taxon>Tracheophyta</taxon>
        <taxon>Spermatophyta</taxon>
        <taxon>Magnoliopsida</taxon>
        <taxon>Liliopsida</taxon>
        <taxon>Poales</taxon>
        <taxon>Poaceae</taxon>
        <taxon>BOP clade</taxon>
        <taxon>Pooideae</taxon>
        <taxon>Poodae</taxon>
        <taxon>Poeae</taxon>
        <taxon>Poeae Chloroplast Group 2 (Poeae type)</taxon>
        <taxon>Loliodinae</taxon>
        <taxon>Loliinae</taxon>
        <taxon>Lolium</taxon>
    </lineage>
</organism>
<evidence type="ECO:0000256" key="1">
    <source>
        <dbReference type="ARBA" id="ARBA00004141"/>
    </source>
</evidence>
<dbReference type="SUPFAM" id="SSF52540">
    <property type="entry name" value="P-loop containing nucleoside triphosphate hydrolases"/>
    <property type="match status" value="1"/>
</dbReference>
<accession>A0AAD8R047</accession>
<keyword evidence="3" id="KW-0813">Transport</keyword>
<dbReference type="CDD" id="cd03213">
    <property type="entry name" value="ABCG_EPDR"/>
    <property type="match status" value="1"/>
</dbReference>
<dbReference type="InterPro" id="IPR003439">
    <property type="entry name" value="ABC_transporter-like_ATP-bd"/>
</dbReference>
<evidence type="ECO:0000256" key="6">
    <source>
        <dbReference type="ARBA" id="ARBA00022840"/>
    </source>
</evidence>
<evidence type="ECO:0000256" key="3">
    <source>
        <dbReference type="ARBA" id="ARBA00022448"/>
    </source>
</evidence>
<dbReference type="PANTHER" id="PTHR48041:SF135">
    <property type="entry name" value="ABC TRANSPORTER G FAMILY MEMBER 26"/>
    <property type="match status" value="1"/>
</dbReference>
<dbReference type="PROSITE" id="PS50893">
    <property type="entry name" value="ABC_TRANSPORTER_2"/>
    <property type="match status" value="1"/>
</dbReference>
<comment type="similarity">
    <text evidence="2">Belongs to the ABC transporter superfamily. ABCG family. Eye pigment precursor importer (TC 3.A.1.204) subfamily.</text>
</comment>
<evidence type="ECO:0000256" key="5">
    <source>
        <dbReference type="ARBA" id="ARBA00022741"/>
    </source>
</evidence>
<keyword evidence="13" id="KW-1185">Reference proteome</keyword>
<evidence type="ECO:0000256" key="10">
    <source>
        <dbReference type="SAM" id="Phobius"/>
    </source>
</evidence>
<evidence type="ECO:0000256" key="2">
    <source>
        <dbReference type="ARBA" id="ARBA00005814"/>
    </source>
</evidence>
<keyword evidence="4 10" id="KW-0812">Transmembrane</keyword>
<dbReference type="Gene3D" id="3.40.50.300">
    <property type="entry name" value="P-loop containing nucleotide triphosphate hydrolases"/>
    <property type="match status" value="1"/>
</dbReference>
<protein>
    <recommendedName>
        <fullName evidence="11">ABC transporter domain-containing protein</fullName>
    </recommendedName>
</protein>
<feature type="domain" description="ABC transporter" evidence="11">
    <location>
        <begin position="362"/>
        <end position="628"/>
    </location>
</feature>
<dbReference type="PANTHER" id="PTHR48041">
    <property type="entry name" value="ABC TRANSPORTER G FAMILY MEMBER 28"/>
    <property type="match status" value="1"/>
</dbReference>
<evidence type="ECO:0000256" key="8">
    <source>
        <dbReference type="ARBA" id="ARBA00023136"/>
    </source>
</evidence>
<dbReference type="InterPro" id="IPR003593">
    <property type="entry name" value="AAA+_ATPase"/>
</dbReference>
<dbReference type="Proteomes" id="UP001231189">
    <property type="component" value="Unassembled WGS sequence"/>
</dbReference>
<comment type="subcellular location">
    <subcellularLocation>
        <location evidence="1">Membrane</location>
        <topology evidence="1">Multi-pass membrane protein</topology>
    </subcellularLocation>
</comment>
<evidence type="ECO:0000256" key="9">
    <source>
        <dbReference type="SAM" id="MobiDB-lite"/>
    </source>
</evidence>
<gene>
    <name evidence="12" type="ORF">QYE76_035010</name>
</gene>
<dbReference type="GO" id="GO:0016020">
    <property type="term" value="C:membrane"/>
    <property type="evidence" value="ECO:0007669"/>
    <property type="project" value="UniProtKB-SubCell"/>
</dbReference>
<evidence type="ECO:0000256" key="7">
    <source>
        <dbReference type="ARBA" id="ARBA00022989"/>
    </source>
</evidence>
<dbReference type="InterPro" id="IPR027417">
    <property type="entry name" value="P-loop_NTPase"/>
</dbReference>
<dbReference type="InterPro" id="IPR050352">
    <property type="entry name" value="ABCG_transporters"/>
</dbReference>